<dbReference type="EMBL" id="AODQ01000167">
    <property type="protein sequence ID" value="EMR00922.1"/>
    <property type="molecule type" value="Genomic_DNA"/>
</dbReference>
<dbReference type="PROSITE" id="PS51257">
    <property type="entry name" value="PROKAR_LIPOPROTEIN"/>
    <property type="match status" value="1"/>
</dbReference>
<dbReference type="RefSeq" id="WP_009197328.1">
    <property type="nucleotide sequence ID" value="NZ_AODQ01000167.1"/>
</dbReference>
<dbReference type="OrthoDB" id="271716at2"/>
<feature type="chain" id="PRO_5004081752" description="SnoaL-like domain-containing protein" evidence="1">
    <location>
        <begin position="23"/>
        <end position="172"/>
    </location>
</feature>
<dbReference type="PATRIC" id="fig|1279009.4.peg.3997"/>
<dbReference type="InterPro" id="IPR037401">
    <property type="entry name" value="SnoaL-like"/>
</dbReference>
<dbReference type="STRING" id="1279009.ADICEAN_03951"/>
<dbReference type="Gene3D" id="3.10.450.50">
    <property type="match status" value="1"/>
</dbReference>
<organism evidence="3 4">
    <name type="scientific">Cesiribacter andamanensis AMV16</name>
    <dbReference type="NCBI Taxonomy" id="1279009"/>
    <lineage>
        <taxon>Bacteria</taxon>
        <taxon>Pseudomonadati</taxon>
        <taxon>Bacteroidota</taxon>
        <taxon>Cytophagia</taxon>
        <taxon>Cytophagales</taxon>
        <taxon>Cesiribacteraceae</taxon>
        <taxon>Cesiribacter</taxon>
    </lineage>
</organism>
<dbReference type="AlphaFoldDB" id="M7N0T0"/>
<accession>M7N0T0</accession>
<reference evidence="3 4" key="1">
    <citation type="journal article" date="2013" name="Genome Announc.">
        <title>Draft Genome Sequence of Cesiribacter andamanensis Strain AMV16T, Isolated from a Soil Sample from a Mud Volcano in the Andaman Islands, India.</title>
        <authorList>
            <person name="Shivaji S."/>
            <person name="Ara S."/>
            <person name="Begum Z."/>
            <person name="Srinivas T.N."/>
            <person name="Singh A."/>
            <person name="Kumar Pinnaka A."/>
        </authorList>
    </citation>
    <scope>NUCLEOTIDE SEQUENCE [LARGE SCALE GENOMIC DNA]</scope>
    <source>
        <strain evidence="3 4">AMV16</strain>
    </source>
</reference>
<comment type="caution">
    <text evidence="3">The sequence shown here is derived from an EMBL/GenBank/DDBJ whole genome shotgun (WGS) entry which is preliminary data.</text>
</comment>
<feature type="signal peptide" evidence="1">
    <location>
        <begin position="1"/>
        <end position="22"/>
    </location>
</feature>
<dbReference type="SUPFAM" id="SSF54427">
    <property type="entry name" value="NTF2-like"/>
    <property type="match status" value="1"/>
</dbReference>
<dbReference type="InterPro" id="IPR032710">
    <property type="entry name" value="NTF2-like_dom_sf"/>
</dbReference>
<protein>
    <recommendedName>
        <fullName evidence="2">SnoaL-like domain-containing protein</fullName>
    </recommendedName>
</protein>
<sequence>MTTPLRLLVLLLVFAACTPSDSNDARTSAAPDRSAVDQVLNDWHQAAAEADFERYFGHFNSDSSIFMGTDASERWTVAEFKPWAKPYFDRGRAWTFTPHNRWVYFSAEGTMAWFDEELDTPNLGPSRGSGVLIRTAGGWKLEHYNLTIPIPNALVDRVVVQIDSTLKAKPQR</sequence>
<feature type="domain" description="SnoaL-like" evidence="2">
    <location>
        <begin position="36"/>
        <end position="151"/>
    </location>
</feature>
<keyword evidence="4" id="KW-1185">Reference proteome</keyword>
<evidence type="ECO:0000313" key="4">
    <source>
        <dbReference type="Proteomes" id="UP000011910"/>
    </source>
</evidence>
<evidence type="ECO:0000259" key="2">
    <source>
        <dbReference type="Pfam" id="PF13474"/>
    </source>
</evidence>
<dbReference type="Pfam" id="PF13474">
    <property type="entry name" value="SnoaL_3"/>
    <property type="match status" value="1"/>
</dbReference>
<dbReference type="eggNOG" id="COG4319">
    <property type="taxonomic scope" value="Bacteria"/>
</dbReference>
<keyword evidence="1" id="KW-0732">Signal</keyword>
<evidence type="ECO:0000313" key="3">
    <source>
        <dbReference type="EMBL" id="EMR00922.1"/>
    </source>
</evidence>
<evidence type="ECO:0000256" key="1">
    <source>
        <dbReference type="SAM" id="SignalP"/>
    </source>
</evidence>
<gene>
    <name evidence="3" type="ORF">ADICEAN_03951</name>
</gene>
<proteinExistence type="predicted"/>
<dbReference type="Proteomes" id="UP000011910">
    <property type="component" value="Unassembled WGS sequence"/>
</dbReference>
<name>M7N0T0_9BACT</name>